<evidence type="ECO:0000256" key="3">
    <source>
        <dbReference type="ARBA" id="ARBA00010718"/>
    </source>
</evidence>
<accession>A0AAU7KJL5</accession>
<dbReference type="GO" id="GO:0004089">
    <property type="term" value="F:carbonate dehydratase activity"/>
    <property type="evidence" value="ECO:0007669"/>
    <property type="project" value="UniProtKB-UniRule"/>
</dbReference>
<evidence type="ECO:0000256" key="5">
    <source>
        <dbReference type="ARBA" id="ARBA00014628"/>
    </source>
</evidence>
<dbReference type="PROSITE" id="PS51144">
    <property type="entry name" value="ALPHA_CA_2"/>
    <property type="match status" value="1"/>
</dbReference>
<organism evidence="12">
    <name type="scientific">Halomonas sp. RT37</name>
    <dbReference type="NCBI Taxonomy" id="2950872"/>
    <lineage>
        <taxon>Bacteria</taxon>
        <taxon>Pseudomonadati</taxon>
        <taxon>Pseudomonadota</taxon>
        <taxon>Gammaproteobacteria</taxon>
        <taxon>Oceanospirillales</taxon>
        <taxon>Halomonadaceae</taxon>
        <taxon>Halomonas</taxon>
    </lineage>
</organism>
<dbReference type="SUPFAM" id="SSF51069">
    <property type="entry name" value="Carbonic anhydrase"/>
    <property type="match status" value="1"/>
</dbReference>
<name>A0AAU7KJL5_9GAMM</name>
<comment type="catalytic activity">
    <reaction evidence="9 10">
        <text>hydrogencarbonate + H(+) = CO2 + H2O</text>
        <dbReference type="Rhea" id="RHEA:10748"/>
        <dbReference type="ChEBI" id="CHEBI:15377"/>
        <dbReference type="ChEBI" id="CHEBI:15378"/>
        <dbReference type="ChEBI" id="CHEBI:16526"/>
        <dbReference type="ChEBI" id="CHEBI:17544"/>
        <dbReference type="EC" id="4.2.1.1"/>
    </reaction>
</comment>
<feature type="chain" id="PRO_5043085959" description="Carbonic anhydrase" evidence="10">
    <location>
        <begin position="23"/>
        <end position="249"/>
    </location>
</feature>
<dbReference type="SMART" id="SM01057">
    <property type="entry name" value="Carb_anhydrase"/>
    <property type="match status" value="1"/>
</dbReference>
<keyword evidence="7 10" id="KW-0862">Zinc</keyword>
<feature type="domain" description="Alpha-carbonic anhydrase" evidence="11">
    <location>
        <begin position="28"/>
        <end position="249"/>
    </location>
</feature>
<dbReference type="CDD" id="cd03124">
    <property type="entry name" value="alpha_CA_prokaryotic_like"/>
    <property type="match status" value="1"/>
</dbReference>
<keyword evidence="10" id="KW-0732">Signal</keyword>
<dbReference type="InterPro" id="IPR036398">
    <property type="entry name" value="CA_dom_sf"/>
</dbReference>
<evidence type="ECO:0000256" key="9">
    <source>
        <dbReference type="ARBA" id="ARBA00048348"/>
    </source>
</evidence>
<dbReference type="GO" id="GO:0008270">
    <property type="term" value="F:zinc ion binding"/>
    <property type="evidence" value="ECO:0007669"/>
    <property type="project" value="UniProtKB-UniRule"/>
</dbReference>
<evidence type="ECO:0000256" key="4">
    <source>
        <dbReference type="ARBA" id="ARBA00012925"/>
    </source>
</evidence>
<evidence type="ECO:0000259" key="11">
    <source>
        <dbReference type="PROSITE" id="PS51144"/>
    </source>
</evidence>
<sequence length="249" mass="27039">MIKRIKIAAALSGLMMSQAVMAAAPETSHWSYTGDTGPAYWADIDDDFSMCGLGRNQSPVDIDGAIDAELPPLQLDYATTGTRVFNNGHTVQVASPEGNTLTLDGDLFILQQMHFHAPSEHTVDGRRFPLEAHLVHSDKDGNLAVVTVLFEQGEENAALRSLADSLPDTASERADVTDTVNFTQMLPAQHDYYRLNGSLTTPPCSEGVRWVIMQSTQDISSDQVESFSAAIGDANNRPLQPLNARVPLK</sequence>
<keyword evidence="8 10" id="KW-0456">Lyase</keyword>
<dbReference type="InterPro" id="IPR041891">
    <property type="entry name" value="Alpha_CA_prokaryot-like"/>
</dbReference>
<dbReference type="EMBL" id="CP098827">
    <property type="protein sequence ID" value="XBO71589.1"/>
    <property type="molecule type" value="Genomic_DNA"/>
</dbReference>
<keyword evidence="6 10" id="KW-0479">Metal-binding</keyword>
<dbReference type="PANTHER" id="PTHR18952:SF265">
    <property type="entry name" value="CARBONIC ANHYDRASE"/>
    <property type="match status" value="1"/>
</dbReference>
<dbReference type="Gene3D" id="3.10.200.10">
    <property type="entry name" value="Alpha carbonic anhydrase"/>
    <property type="match status" value="1"/>
</dbReference>
<dbReference type="RefSeq" id="WP_348827533.1">
    <property type="nucleotide sequence ID" value="NZ_CP098827.1"/>
</dbReference>
<comment type="function">
    <text evidence="2 10">Reversible hydration of carbon dioxide.</text>
</comment>
<dbReference type="InterPro" id="IPR001148">
    <property type="entry name" value="CA_dom"/>
</dbReference>
<proteinExistence type="inferred from homology"/>
<evidence type="ECO:0000256" key="7">
    <source>
        <dbReference type="ARBA" id="ARBA00022833"/>
    </source>
</evidence>
<dbReference type="PANTHER" id="PTHR18952">
    <property type="entry name" value="CARBONIC ANHYDRASE"/>
    <property type="match status" value="1"/>
</dbReference>
<dbReference type="AlphaFoldDB" id="A0AAU7KJL5"/>
<evidence type="ECO:0000256" key="10">
    <source>
        <dbReference type="RuleBase" id="RU367011"/>
    </source>
</evidence>
<dbReference type="InterPro" id="IPR018338">
    <property type="entry name" value="Carbonic_anhydrase_a-class_CS"/>
</dbReference>
<feature type="signal peptide" evidence="10">
    <location>
        <begin position="1"/>
        <end position="22"/>
    </location>
</feature>
<comment type="cofactor">
    <cofactor evidence="1 10">
        <name>Zn(2+)</name>
        <dbReference type="ChEBI" id="CHEBI:29105"/>
    </cofactor>
</comment>
<evidence type="ECO:0000313" key="12">
    <source>
        <dbReference type="EMBL" id="XBO71589.1"/>
    </source>
</evidence>
<evidence type="ECO:0000256" key="6">
    <source>
        <dbReference type="ARBA" id="ARBA00022723"/>
    </source>
</evidence>
<evidence type="ECO:0000256" key="1">
    <source>
        <dbReference type="ARBA" id="ARBA00001947"/>
    </source>
</evidence>
<evidence type="ECO:0000256" key="2">
    <source>
        <dbReference type="ARBA" id="ARBA00002904"/>
    </source>
</evidence>
<comment type="similarity">
    <text evidence="3 10">Belongs to the alpha-carbonic anhydrase family.</text>
</comment>
<dbReference type="InterPro" id="IPR023561">
    <property type="entry name" value="Carbonic_anhydrase_a-class"/>
</dbReference>
<dbReference type="PROSITE" id="PS00162">
    <property type="entry name" value="ALPHA_CA_1"/>
    <property type="match status" value="1"/>
</dbReference>
<protein>
    <recommendedName>
        <fullName evidence="5 10">Carbonic anhydrase</fullName>
        <ecNumber evidence="4 10">4.2.1.1</ecNumber>
    </recommendedName>
</protein>
<gene>
    <name evidence="12" type="ORF">NFG58_02395</name>
</gene>
<dbReference type="EC" id="4.2.1.1" evidence="4 10"/>
<reference evidence="12" key="1">
    <citation type="submission" date="2022-06" db="EMBL/GenBank/DDBJ databases">
        <title>A novel DMS-producing enzyme.</title>
        <authorList>
            <person name="Zhang Y."/>
        </authorList>
    </citation>
    <scope>NUCLEOTIDE SEQUENCE</scope>
    <source>
        <strain evidence="12">RT37</strain>
    </source>
</reference>
<evidence type="ECO:0000256" key="8">
    <source>
        <dbReference type="ARBA" id="ARBA00023239"/>
    </source>
</evidence>
<dbReference type="Pfam" id="PF00194">
    <property type="entry name" value="Carb_anhydrase"/>
    <property type="match status" value="1"/>
</dbReference>